<dbReference type="EMBL" id="ADVR01000042">
    <property type="protein sequence ID" value="EFO80709.1"/>
    <property type="molecule type" value="Genomic_DNA"/>
</dbReference>
<dbReference type="Pfam" id="PF12770">
    <property type="entry name" value="CHAT"/>
    <property type="match status" value="1"/>
</dbReference>
<dbReference type="AlphaFoldDB" id="E1IDK1"/>
<dbReference type="HOGENOM" id="CLU_394738_0_0_0"/>
<comment type="caution">
    <text evidence="2">The sequence shown here is derived from an EMBL/GenBank/DDBJ whole genome shotgun (WGS) entry which is preliminary data.</text>
</comment>
<accession>E1IDK1</accession>
<proteinExistence type="predicted"/>
<protein>
    <recommendedName>
        <fullName evidence="1">CHAT domain-containing protein</fullName>
    </recommendedName>
</protein>
<reference evidence="2 3" key="1">
    <citation type="journal article" date="2011" name="J. Bacteriol.">
        <title>Draft genome sequence of the anoxygenic filamentous phototrophic bacterium Oscillochloris trichoides subsp. DG-6.</title>
        <authorList>
            <person name="Kuznetsov B.B."/>
            <person name="Ivanovsky R.N."/>
            <person name="Keppen O.I."/>
            <person name="Sukhacheva M.V."/>
            <person name="Bumazhkin B.K."/>
            <person name="Patutina E.O."/>
            <person name="Beletsky A.V."/>
            <person name="Mardanov A.V."/>
            <person name="Baslerov R.V."/>
            <person name="Panteleeva A.N."/>
            <person name="Kolganova T.V."/>
            <person name="Ravin N.V."/>
            <person name="Skryabin K.G."/>
        </authorList>
    </citation>
    <scope>NUCLEOTIDE SEQUENCE [LARGE SCALE GENOMIC DNA]</scope>
    <source>
        <strain evidence="2 3">DG-6</strain>
    </source>
</reference>
<name>E1IDK1_9CHLR</name>
<dbReference type="InterPro" id="IPR024983">
    <property type="entry name" value="CHAT_dom"/>
</dbReference>
<gene>
    <name evidence="2" type="ORF">OSCT_1402</name>
</gene>
<evidence type="ECO:0000313" key="3">
    <source>
        <dbReference type="Proteomes" id="UP000054010"/>
    </source>
</evidence>
<organism evidence="2 3">
    <name type="scientific">Oscillochloris trichoides DG-6</name>
    <dbReference type="NCBI Taxonomy" id="765420"/>
    <lineage>
        <taxon>Bacteria</taxon>
        <taxon>Bacillati</taxon>
        <taxon>Chloroflexota</taxon>
        <taxon>Chloroflexia</taxon>
        <taxon>Chloroflexales</taxon>
        <taxon>Chloroflexineae</taxon>
        <taxon>Oscillochloridaceae</taxon>
        <taxon>Oscillochloris</taxon>
    </lineage>
</organism>
<keyword evidence="3" id="KW-1185">Reference proteome</keyword>
<sequence>MPNQPTPTNQIADLELELLPFAAGLGLRLRYTRPEDQGEDVVGPFPVALERSVLKSLENDALAYGRALTHQLFADDAAFGACTRRMTAAREAGYTLRLRLHLSDPQLHQLRWECLVDPLTQQPLGLDARFLLTRYVSAENYGAVVLRPRSALRVLVAVANAQDLQSRYKLAALDPDAELQRLRTAAPDLAIDLLTPQPNESTLHALARMLRAAPGYDILYLVAHGSLVQAEPKLYLANAQGQTEVCEGSDLVDLLAGLVEVYRPRMVLLASCESAGDGYANALAALGPRIAQAGIPAVLAMQGKVAIATINRMLPVFFRELLHDGLVDRALAYARLDGRTQPDWWMPVLYTRLREGRIWLAQANDPASPYIEGRRLDAAAPAEAVVGDPTELLVQLCLPSSPGFRNRLPLTTESGAEITQDDVHGEELALTFPINADGSPRPAPVRIEVKAPDFDLDREYVDAEVMPGADLPLLTFSLTPKRTRRHTSIHVALLQPRPEGGFYERGAIEPLVLSVIPRTAGLIGQMKWIISSMAFKTKLFAPAPQPIPSPISMMDDAMCGDSPLIDFGQGNQIGEIHFQGDIARGDVNKTYNYTGERGSSHVDLDALQDMLDAADRFDPIKELQKLMPRVSVARNVDEDLRKEAAQCIFQAIKALDAGKPALALERLDQALDILDTMQNGYINAITRKLRKVRMRIAA</sequence>
<dbReference type="OrthoDB" id="163100at2"/>
<feature type="domain" description="CHAT" evidence="1">
    <location>
        <begin position="65"/>
        <end position="342"/>
    </location>
</feature>
<dbReference type="eggNOG" id="COG4995">
    <property type="taxonomic scope" value="Bacteria"/>
</dbReference>
<dbReference type="Proteomes" id="UP000054010">
    <property type="component" value="Unassembled WGS sequence"/>
</dbReference>
<evidence type="ECO:0000259" key="1">
    <source>
        <dbReference type="Pfam" id="PF12770"/>
    </source>
</evidence>
<evidence type="ECO:0000313" key="2">
    <source>
        <dbReference type="EMBL" id="EFO80709.1"/>
    </source>
</evidence>
<dbReference type="STRING" id="765420.OSCT_1402"/>